<dbReference type="Pfam" id="PF00439">
    <property type="entry name" value="Bromodomain"/>
    <property type="match status" value="6"/>
</dbReference>
<dbReference type="InterPro" id="IPR001487">
    <property type="entry name" value="Bromodomain"/>
</dbReference>
<evidence type="ECO:0000256" key="11">
    <source>
        <dbReference type="PROSITE-ProRule" id="PRU00035"/>
    </source>
</evidence>
<keyword evidence="6" id="KW-0156">Chromatin regulator</keyword>
<feature type="compositionally biased region" description="Acidic residues" evidence="14">
    <location>
        <begin position="415"/>
        <end position="429"/>
    </location>
</feature>
<dbReference type="GO" id="GO:0016514">
    <property type="term" value="C:SWI/SNF complex"/>
    <property type="evidence" value="ECO:0007669"/>
    <property type="project" value="TreeGrafter"/>
</dbReference>
<feature type="non-terminal residue" evidence="20">
    <location>
        <position position="1915"/>
    </location>
</feature>
<keyword evidence="9" id="KW-0804">Transcription</keyword>
<dbReference type="FunFam" id="1.20.920.10:FF:000006">
    <property type="entry name" value="protein polybromo-1 isoform X1"/>
    <property type="match status" value="1"/>
</dbReference>
<dbReference type="GO" id="GO:0006338">
    <property type="term" value="P:chromatin remodeling"/>
    <property type="evidence" value="ECO:0007669"/>
    <property type="project" value="InterPro"/>
</dbReference>
<feature type="domain" description="HMG box" evidence="16">
    <location>
        <begin position="1829"/>
        <end position="1884"/>
    </location>
</feature>
<dbReference type="InterPro" id="IPR001025">
    <property type="entry name" value="BAH_dom"/>
</dbReference>
<evidence type="ECO:0000256" key="12">
    <source>
        <dbReference type="PROSITE-ProRule" id="PRU00042"/>
    </source>
</evidence>
<evidence type="ECO:0000256" key="1">
    <source>
        <dbReference type="ARBA" id="ARBA00004123"/>
    </source>
</evidence>
<feature type="compositionally biased region" description="Polar residues" evidence="14">
    <location>
        <begin position="168"/>
        <end position="181"/>
    </location>
</feature>
<evidence type="ECO:0000313" key="20">
    <source>
        <dbReference type="EMBL" id="CDW30786.1"/>
    </source>
</evidence>
<dbReference type="PROSITE" id="PS00633">
    <property type="entry name" value="BROMODOMAIN_1"/>
    <property type="match status" value="2"/>
</dbReference>
<feature type="region of interest" description="Disordered" evidence="14">
    <location>
        <begin position="146"/>
        <end position="198"/>
    </location>
</feature>
<dbReference type="PROSITE" id="PS51038">
    <property type="entry name" value="BAH"/>
    <property type="match status" value="2"/>
</dbReference>
<dbReference type="Gene3D" id="2.30.30.490">
    <property type="match status" value="2"/>
</dbReference>
<dbReference type="SMART" id="SM00439">
    <property type="entry name" value="BAH"/>
    <property type="match status" value="2"/>
</dbReference>
<feature type="compositionally biased region" description="Acidic residues" evidence="14">
    <location>
        <begin position="1007"/>
        <end position="1022"/>
    </location>
</feature>
<feature type="compositionally biased region" description="Polar residues" evidence="14">
    <location>
        <begin position="1900"/>
        <end position="1915"/>
    </location>
</feature>
<evidence type="ECO:0000259" key="15">
    <source>
        <dbReference type="PROSITE" id="PS50014"/>
    </source>
</evidence>
<dbReference type="PROSITE" id="PS50157">
    <property type="entry name" value="ZINC_FINGER_C2H2_2"/>
    <property type="match status" value="1"/>
</dbReference>
<protein>
    <submittedName>
        <fullName evidence="20">Uncharacterized protein</fullName>
    </submittedName>
</protein>
<name>A0A0K2TZG8_LEPSM</name>
<dbReference type="FunFam" id="3.30.160.60:FF:000100">
    <property type="entry name" value="Zinc finger 45-like"/>
    <property type="match status" value="1"/>
</dbReference>
<keyword evidence="10 13" id="KW-0539">Nucleus</keyword>
<feature type="DNA-binding region" description="HMG box" evidence="13">
    <location>
        <begin position="1829"/>
        <end position="1884"/>
    </location>
</feature>
<dbReference type="InterPro" id="IPR018359">
    <property type="entry name" value="Bromodomain_CS"/>
</dbReference>
<dbReference type="InterPro" id="IPR013087">
    <property type="entry name" value="Znf_C2H2_type"/>
</dbReference>
<feature type="domain" description="Bromo" evidence="15">
    <location>
        <begin position="1186"/>
        <end position="1256"/>
    </location>
</feature>
<keyword evidence="7" id="KW-0805">Transcription regulation</keyword>
<feature type="region of interest" description="Disordered" evidence="14">
    <location>
        <begin position="1888"/>
        <end position="1915"/>
    </location>
</feature>
<feature type="region of interest" description="Disordered" evidence="14">
    <location>
        <begin position="881"/>
        <end position="900"/>
    </location>
</feature>
<dbReference type="PROSITE" id="PS50982">
    <property type="entry name" value="MBD"/>
    <property type="match status" value="1"/>
</dbReference>
<dbReference type="InterPro" id="IPR036910">
    <property type="entry name" value="HMG_box_dom_sf"/>
</dbReference>
<dbReference type="GO" id="GO:0008270">
    <property type="term" value="F:zinc ion binding"/>
    <property type="evidence" value="ECO:0007669"/>
    <property type="project" value="UniProtKB-KW"/>
</dbReference>
<feature type="compositionally biased region" description="Polar residues" evidence="14">
    <location>
        <begin position="448"/>
        <end position="475"/>
    </location>
</feature>
<feature type="region of interest" description="Disordered" evidence="14">
    <location>
        <begin position="385"/>
        <end position="429"/>
    </location>
</feature>
<dbReference type="PRINTS" id="PR00503">
    <property type="entry name" value="BROMODOMAIN"/>
</dbReference>
<feature type="region of interest" description="Disordered" evidence="14">
    <location>
        <begin position="441"/>
        <end position="481"/>
    </location>
</feature>
<keyword evidence="5" id="KW-0862">Zinc</keyword>
<feature type="domain" description="Bromo" evidence="15">
    <location>
        <begin position="1063"/>
        <end position="1133"/>
    </location>
</feature>
<dbReference type="InterPro" id="IPR009071">
    <property type="entry name" value="HMG_box_dom"/>
</dbReference>
<dbReference type="InterPro" id="IPR037382">
    <property type="entry name" value="Rsc/polybromo"/>
</dbReference>
<evidence type="ECO:0000259" key="17">
    <source>
        <dbReference type="PROSITE" id="PS50157"/>
    </source>
</evidence>
<evidence type="ECO:0000259" key="18">
    <source>
        <dbReference type="PROSITE" id="PS50982"/>
    </source>
</evidence>
<dbReference type="SMART" id="SM00297">
    <property type="entry name" value="BROMO"/>
    <property type="match status" value="6"/>
</dbReference>
<evidence type="ECO:0000256" key="7">
    <source>
        <dbReference type="ARBA" id="ARBA00023015"/>
    </source>
</evidence>
<dbReference type="Gene3D" id="1.20.920.10">
    <property type="entry name" value="Bromodomain-like"/>
    <property type="match status" value="6"/>
</dbReference>
<dbReference type="SUPFAM" id="SSF47370">
    <property type="entry name" value="Bromodomain"/>
    <property type="match status" value="6"/>
</dbReference>
<feature type="domain" description="MBD" evidence="18">
    <location>
        <begin position="490"/>
        <end position="573"/>
    </location>
</feature>
<evidence type="ECO:0000256" key="9">
    <source>
        <dbReference type="ARBA" id="ARBA00023163"/>
    </source>
</evidence>
<evidence type="ECO:0000256" key="14">
    <source>
        <dbReference type="SAM" id="MobiDB-lite"/>
    </source>
</evidence>
<dbReference type="Pfam" id="PF00505">
    <property type="entry name" value="HMG_box"/>
    <property type="match status" value="1"/>
</dbReference>
<organism evidence="20">
    <name type="scientific">Lepeophtheirus salmonis</name>
    <name type="common">Salmon louse</name>
    <name type="synonym">Caligus salmonis</name>
    <dbReference type="NCBI Taxonomy" id="72036"/>
    <lineage>
        <taxon>Eukaryota</taxon>
        <taxon>Metazoa</taxon>
        <taxon>Ecdysozoa</taxon>
        <taxon>Arthropoda</taxon>
        <taxon>Crustacea</taxon>
        <taxon>Multicrustacea</taxon>
        <taxon>Hexanauplia</taxon>
        <taxon>Copepoda</taxon>
        <taxon>Siphonostomatoida</taxon>
        <taxon>Caligidae</taxon>
        <taxon>Lepeophtheirus</taxon>
    </lineage>
</organism>
<proteinExistence type="predicted"/>
<dbReference type="InterPro" id="IPR001739">
    <property type="entry name" value="Methyl_CpG_DNA-bd"/>
</dbReference>
<dbReference type="PANTHER" id="PTHR16062">
    <property type="entry name" value="SWI/SNF-RELATED"/>
    <property type="match status" value="1"/>
</dbReference>
<dbReference type="SMART" id="SM00355">
    <property type="entry name" value="ZnF_C2H2"/>
    <property type="match status" value="1"/>
</dbReference>
<feature type="domain" description="Bromo" evidence="15">
    <location>
        <begin position="632"/>
        <end position="702"/>
    </location>
</feature>
<keyword evidence="2" id="KW-0479">Metal-binding</keyword>
<feature type="domain" description="C2H2-type" evidence="17">
    <location>
        <begin position="120"/>
        <end position="147"/>
    </location>
</feature>
<accession>A0A0K2TZG8</accession>
<dbReference type="Pfam" id="PF01426">
    <property type="entry name" value="BAH"/>
    <property type="match status" value="2"/>
</dbReference>
<keyword evidence="13" id="KW-0238">DNA-binding</keyword>
<feature type="domain" description="Bromo" evidence="15">
    <location>
        <begin position="919"/>
        <end position="989"/>
    </location>
</feature>
<keyword evidence="4 12" id="KW-0863">Zinc-finger</keyword>
<evidence type="ECO:0000256" key="5">
    <source>
        <dbReference type="ARBA" id="ARBA00022833"/>
    </source>
</evidence>
<evidence type="ECO:0000259" key="19">
    <source>
        <dbReference type="PROSITE" id="PS51038"/>
    </source>
</evidence>
<evidence type="ECO:0000256" key="6">
    <source>
        <dbReference type="ARBA" id="ARBA00022853"/>
    </source>
</evidence>
<dbReference type="PANTHER" id="PTHR16062:SF19">
    <property type="entry name" value="PROTEIN POLYBROMO-1"/>
    <property type="match status" value="1"/>
</dbReference>
<dbReference type="InterPro" id="IPR036236">
    <property type="entry name" value="Znf_C2H2_sf"/>
</dbReference>
<dbReference type="SUPFAM" id="SSF57667">
    <property type="entry name" value="beta-beta-alpha zinc fingers"/>
    <property type="match status" value="1"/>
</dbReference>
<sequence length="1915" mass="216729">MSAHLFNESGQMQEVEIPDIFDVLEGGEDENAVKFLLGFSGEEEGTGSTPGSNVIVTQNNVVLHPAPANPSGGVLVSLAPSAASSVMKGNEEDEDMVEALAGVTGGGIRKRDTSGLRAIYSCDSCGKSFTTKFNLKRHINMHCHKSKEAGVPIQGPPSASAPSRKKSTGTQGRPPGSTNHHNNLIKPLNQNNNDSTSNKSVIDKLVHNLTPVVQENPSVVSPTTVLSPIVTQEVSQAQLTNTNVIKVPGPSAIQLPQQPVPITIMNNNHTKMNGSNISSTPSHNGLDNSQLVNVIANTNHLLRNTSIPAIVSSITISGGPNNAVVTTIIPTGFNTISTTCMANTATTTTTSMTPGVVSSSIPSTSLIIDPSSEFNALPSELFEGSDNSLLSHQSPPPSPSSSLDSAPLSHKIHGDEEEEEEDETGGDMFEDSELDEEIASWQQQQQQNLSLDPASSQQQNLSLDPSSSHQQNHYHTTTTTTLSQVVAPDPVIELLPLTTIPSGWIRKVIDVTPELQQSARNAPGGNEWRTMKVLYFNGAGMKFEGYQELEKYFARLGYSLSHPEIFDFETEINSFDNFRCNGDMGPKRQYDNLNNGDDDEKIHETGRKRRKIDPQQQIICLYEFIRRFKKEDGSELCENFIRVPKRRTDPGYYDVVTVPMDLLRIQQKLKTDEYETLDEFVSDFELVIKNSLAYYKSGTREYKDATDMEELFNKALEKILAGENPSDSLGTREEPHNEAGVLIEMLEDLLAVVMTAIDPFDPNRLVHIPFRLLPSQKRYPEYFKVINDPIDLKMIATKIQTTSYTTLSELEDDLIKMCRNAMTFNEPGSQIYRDAKQVLKLTKSKRYELEANKVARENRGSRSTRRITSKKRFSAEIAALNYEDSEEEEDGEEEEDDVTHQDDPLWDLYIHIRGFTTPSGVNLAEPFFTLPSKRELPDYYQTIMEPISLNMIRKKMKAGEYAQLVDLADDLNTMFENCKTYNRPDSRLFKEGQKLQKIMHAKLEELEAREDEEDEVEEDEEGESSRLDESGNSLEGRPRSQRANTRKRMRSLYNAVLNFKTEDELSLVGMFMEKPSKKDYPDYYEIITNPIDMSMIDAKIKTGVYKSEEDVIQDMKLMFINCRRYNEEGSDIYKDANLLEKVLVTKAREMGINAGPGRGRPRKKNLTLSQKLKILFETLRDYKDHKGRQLSLIFLRLPNLREFADYYETIKKPIDFEKISGKMKQNAYESVEEALRDFILMFDNACKYNEPDSQIYKDAITLQSLALKTVRGMTDESSASISKIPNIGLAVRDILRSIFYNTYEHADEDERRYSDSLGELPSYDEEGPGAKVSRPPMSLELIKRRVDKGFYKRLDVLQKDVFSAFDRARSLTRTDSQIFEDSVELHKFFIKSRDEVCQNGDILQSRALLYTEADFLKALEKLKKEKSATEEPSPPDYISPDDEDDGTRVSFNNQEYRAGDFVYIEEGIYLIESIQGETFTGNRFYRPSETYHVPTRKFIEHEVFQSDLRKTISFTEIVGKCWIMPIKDFLRYKPQGFDESDVYVCESRYNTRLRSFKKIYKNYWMIPDNLMLGMRQEPLQLKRVSEAEHPPLPEEIPLNPPPPNVVWNFPPGTALPQNPISDGGLTYFEQYTIPGPITLKRGDSVYVRAENGKNLIVQIDSMWTNAEGMAYFYGAWYVTPSEVPHNPTQMFYKREVFLSTISDINPLLSVVGKCCVMDASDYIIGRPTSYVETDVYVCESVFDETKRVIRSSLPNGGGLKRYEYSSLVTNDELFYFKKPILLQKEASPLLPKVNCEPSVDTEDSLDYRSLDSPDNDGSPYSRRSSKLTPKKIVTAYTLFSSEVRKQITEQNKDCSFGQISRMVGDKWRRLSDTEKQFYEYRAKKINDESAAKTLRDGSDDSPSSESFNNVSPTST</sequence>
<comment type="subcellular location">
    <subcellularLocation>
        <location evidence="1">Nucleus</location>
    </subcellularLocation>
</comment>
<evidence type="ECO:0000256" key="2">
    <source>
        <dbReference type="ARBA" id="ARBA00022723"/>
    </source>
</evidence>
<feature type="compositionally biased region" description="Acidic residues" evidence="14">
    <location>
        <begin position="883"/>
        <end position="897"/>
    </location>
</feature>
<feature type="compositionally biased region" description="Basic and acidic residues" evidence="14">
    <location>
        <begin position="1888"/>
        <end position="1898"/>
    </location>
</feature>
<dbReference type="PROSITE" id="PS00028">
    <property type="entry name" value="ZINC_FINGER_C2H2_1"/>
    <property type="match status" value="1"/>
</dbReference>
<feature type="region of interest" description="Disordered" evidence="14">
    <location>
        <begin position="1005"/>
        <end position="1047"/>
    </location>
</feature>
<evidence type="ECO:0000256" key="4">
    <source>
        <dbReference type="ARBA" id="ARBA00022771"/>
    </source>
</evidence>
<feature type="region of interest" description="Disordered" evidence="14">
    <location>
        <begin position="1426"/>
        <end position="1448"/>
    </location>
</feature>
<dbReference type="GO" id="GO:0006368">
    <property type="term" value="P:transcription elongation by RNA polymerase II"/>
    <property type="evidence" value="ECO:0007669"/>
    <property type="project" value="TreeGrafter"/>
</dbReference>
<dbReference type="CDD" id="cd04717">
    <property type="entry name" value="BAH_polybromo"/>
    <property type="match status" value="1"/>
</dbReference>
<feature type="compositionally biased region" description="Low complexity" evidence="14">
    <location>
        <begin position="400"/>
        <end position="409"/>
    </location>
</feature>
<dbReference type="SMART" id="SM00398">
    <property type="entry name" value="HMG"/>
    <property type="match status" value="1"/>
</dbReference>
<keyword evidence="8 11" id="KW-0103">Bromodomain</keyword>
<dbReference type="SUPFAM" id="SSF47095">
    <property type="entry name" value="HMG-box"/>
    <property type="match status" value="1"/>
</dbReference>
<feature type="domain" description="BAH" evidence="19">
    <location>
        <begin position="1441"/>
        <end position="1560"/>
    </location>
</feature>
<dbReference type="GO" id="GO:0003677">
    <property type="term" value="F:DNA binding"/>
    <property type="evidence" value="ECO:0007669"/>
    <property type="project" value="UniProtKB-UniRule"/>
</dbReference>
<dbReference type="GO" id="GO:0003682">
    <property type="term" value="F:chromatin binding"/>
    <property type="evidence" value="ECO:0007669"/>
    <property type="project" value="InterPro"/>
</dbReference>
<feature type="domain" description="BAH" evidence="19">
    <location>
        <begin position="1637"/>
        <end position="1753"/>
    </location>
</feature>
<feature type="domain" description="Bromo" evidence="15">
    <location>
        <begin position="769"/>
        <end position="832"/>
    </location>
</feature>
<evidence type="ECO:0000256" key="3">
    <source>
        <dbReference type="ARBA" id="ARBA00022737"/>
    </source>
</evidence>
<dbReference type="InterPro" id="IPR036427">
    <property type="entry name" value="Bromodomain-like_sf"/>
</dbReference>
<dbReference type="GO" id="GO:0016586">
    <property type="term" value="C:RSC-type complex"/>
    <property type="evidence" value="ECO:0007669"/>
    <property type="project" value="InterPro"/>
</dbReference>
<dbReference type="PROSITE" id="PS50118">
    <property type="entry name" value="HMG_BOX_2"/>
    <property type="match status" value="1"/>
</dbReference>
<reference evidence="20" key="1">
    <citation type="submission" date="2014-05" db="EMBL/GenBank/DDBJ databases">
        <authorList>
            <person name="Chronopoulou M."/>
        </authorList>
    </citation>
    <scope>NUCLEOTIDE SEQUENCE</scope>
    <source>
        <tissue evidence="20">Whole organism</tissue>
    </source>
</reference>
<evidence type="ECO:0000256" key="10">
    <source>
        <dbReference type="ARBA" id="ARBA00023242"/>
    </source>
</evidence>
<dbReference type="InterPro" id="IPR043151">
    <property type="entry name" value="BAH_sf"/>
</dbReference>
<feature type="compositionally biased region" description="Low complexity" evidence="14">
    <location>
        <begin position="182"/>
        <end position="193"/>
    </location>
</feature>
<keyword evidence="3" id="KW-0677">Repeat</keyword>
<dbReference type="OrthoDB" id="10009055at2759"/>
<dbReference type="Gene3D" id="3.30.160.60">
    <property type="entry name" value="Classic Zinc Finger"/>
    <property type="match status" value="1"/>
</dbReference>
<feature type="region of interest" description="Disordered" evidence="14">
    <location>
        <begin position="1795"/>
        <end position="1825"/>
    </location>
</feature>
<evidence type="ECO:0000256" key="13">
    <source>
        <dbReference type="PROSITE-ProRule" id="PRU00267"/>
    </source>
</evidence>
<evidence type="ECO:0000256" key="8">
    <source>
        <dbReference type="ARBA" id="ARBA00023117"/>
    </source>
</evidence>
<dbReference type="Pfam" id="PF00096">
    <property type="entry name" value="zf-C2H2"/>
    <property type="match status" value="1"/>
</dbReference>
<dbReference type="PROSITE" id="PS50014">
    <property type="entry name" value="BROMODOMAIN_2"/>
    <property type="match status" value="5"/>
</dbReference>
<dbReference type="EMBL" id="HACA01013425">
    <property type="protein sequence ID" value="CDW30786.1"/>
    <property type="molecule type" value="Transcribed_RNA"/>
</dbReference>
<evidence type="ECO:0000259" key="16">
    <source>
        <dbReference type="PROSITE" id="PS50118"/>
    </source>
</evidence>